<dbReference type="PANTHER" id="PTHR11465:SF9">
    <property type="entry name" value="CATALASE"/>
    <property type="match status" value="1"/>
</dbReference>
<feature type="domain" description="Catalase immune-responsive" evidence="7">
    <location>
        <begin position="15"/>
        <end position="76"/>
    </location>
</feature>
<dbReference type="GO" id="GO:0004096">
    <property type="term" value="F:catalase activity"/>
    <property type="evidence" value="ECO:0007669"/>
    <property type="project" value="UniProtKB-EC"/>
</dbReference>
<keyword evidence="4" id="KW-0479">Metal-binding</keyword>
<evidence type="ECO:0000256" key="2">
    <source>
        <dbReference type="ARBA" id="ARBA00022559"/>
    </source>
</evidence>
<dbReference type="InterPro" id="IPR020835">
    <property type="entry name" value="Catalase_sf"/>
</dbReference>
<keyword evidence="3" id="KW-0349">Heme</keyword>
<dbReference type="GO" id="GO:0020037">
    <property type="term" value="F:heme binding"/>
    <property type="evidence" value="ECO:0007669"/>
    <property type="project" value="InterPro"/>
</dbReference>
<sequence>MYNQNSIDWFPPHFFRQDFEQPGNFYRTVLSEPEREALIGNIAEHLRQARRDIQERQVKIFYKCDPEYGERVARAIGLPTAACYPAKM</sequence>
<dbReference type="AlphaFoldDB" id="A0A086L3D8"/>
<keyword evidence="5 8" id="KW-0560">Oxidoreductase</keyword>
<proteinExistence type="inferred from homology"/>
<accession>A0A086L3D8</accession>
<dbReference type="Proteomes" id="UP000028828">
    <property type="component" value="Unassembled WGS sequence"/>
</dbReference>
<evidence type="ECO:0000256" key="1">
    <source>
        <dbReference type="ARBA" id="ARBA00005329"/>
    </source>
</evidence>
<dbReference type="Gene3D" id="1.20.1370.60">
    <property type="match status" value="1"/>
</dbReference>
<reference evidence="8 9" key="1">
    <citation type="submission" date="2014-03" db="EMBL/GenBank/DDBJ databases">
        <authorList>
            <person name="Sibley D."/>
            <person name="Venepally P."/>
            <person name="Karamycheva S."/>
            <person name="Hadjithomas M."/>
            <person name="Khan A."/>
            <person name="Brunk B."/>
            <person name="Roos D."/>
            <person name="Caler E."/>
            <person name="Lorenzi H."/>
        </authorList>
    </citation>
    <scope>NUCLEOTIDE SEQUENCE [LARGE SCALE GENOMIC DNA]</scope>
    <source>
        <strain evidence="9">p89</strain>
    </source>
</reference>
<dbReference type="SUPFAM" id="SSF56634">
    <property type="entry name" value="Heme-dependent catalase-like"/>
    <property type="match status" value="1"/>
</dbReference>
<dbReference type="GO" id="GO:0005777">
    <property type="term" value="C:peroxisome"/>
    <property type="evidence" value="ECO:0007669"/>
    <property type="project" value="TreeGrafter"/>
</dbReference>
<dbReference type="GO" id="GO:0042744">
    <property type="term" value="P:hydrogen peroxide catabolic process"/>
    <property type="evidence" value="ECO:0007669"/>
    <property type="project" value="TreeGrafter"/>
</dbReference>
<dbReference type="InterPro" id="IPR018028">
    <property type="entry name" value="Catalase"/>
</dbReference>
<name>A0A086L3D8_TOXGO</name>
<dbReference type="VEuPathDB" id="ToxoDB:TGP89_232250B"/>
<dbReference type="EC" id="1.11.1.6" evidence="8"/>
<dbReference type="GO" id="GO:0046872">
    <property type="term" value="F:metal ion binding"/>
    <property type="evidence" value="ECO:0007669"/>
    <property type="project" value="UniProtKB-KW"/>
</dbReference>
<keyword evidence="2 8" id="KW-0575">Peroxidase</keyword>
<dbReference type="GO" id="GO:0042542">
    <property type="term" value="P:response to hydrogen peroxide"/>
    <property type="evidence" value="ECO:0007669"/>
    <property type="project" value="TreeGrafter"/>
</dbReference>
<dbReference type="InterPro" id="IPR010582">
    <property type="entry name" value="Catalase_immune_responsive"/>
</dbReference>
<dbReference type="Pfam" id="PF06628">
    <property type="entry name" value="Catalase-rel"/>
    <property type="match status" value="1"/>
</dbReference>
<dbReference type="EMBL" id="AEYI02000197">
    <property type="protein sequence ID" value="KFG51156.1"/>
    <property type="molecule type" value="Genomic_DNA"/>
</dbReference>
<evidence type="ECO:0000256" key="4">
    <source>
        <dbReference type="ARBA" id="ARBA00022723"/>
    </source>
</evidence>
<evidence type="ECO:0000313" key="9">
    <source>
        <dbReference type="Proteomes" id="UP000028828"/>
    </source>
</evidence>
<comment type="caution">
    <text evidence="8">The sequence shown here is derived from an EMBL/GenBank/DDBJ whole genome shotgun (WGS) entry which is preliminary data.</text>
</comment>
<dbReference type="GO" id="GO:0005739">
    <property type="term" value="C:mitochondrion"/>
    <property type="evidence" value="ECO:0007669"/>
    <property type="project" value="TreeGrafter"/>
</dbReference>
<protein>
    <submittedName>
        <fullName evidence="8">Catalase</fullName>
        <ecNumber evidence="8">1.11.1.6</ecNumber>
    </submittedName>
</protein>
<comment type="similarity">
    <text evidence="1">Belongs to the catalase family.</text>
</comment>
<keyword evidence="6" id="KW-0408">Iron</keyword>
<evidence type="ECO:0000313" key="8">
    <source>
        <dbReference type="EMBL" id="KFG51156.1"/>
    </source>
</evidence>
<gene>
    <name evidence="8" type="ORF">TGP89_232250B</name>
</gene>
<evidence type="ECO:0000256" key="5">
    <source>
        <dbReference type="ARBA" id="ARBA00023002"/>
    </source>
</evidence>
<dbReference type="PANTHER" id="PTHR11465">
    <property type="entry name" value="CATALASE"/>
    <property type="match status" value="1"/>
</dbReference>
<evidence type="ECO:0000256" key="6">
    <source>
        <dbReference type="ARBA" id="ARBA00023004"/>
    </source>
</evidence>
<evidence type="ECO:0000256" key="3">
    <source>
        <dbReference type="ARBA" id="ARBA00022617"/>
    </source>
</evidence>
<organism evidence="8 9">
    <name type="scientific">Toxoplasma gondii p89</name>
    <dbReference type="NCBI Taxonomy" id="943119"/>
    <lineage>
        <taxon>Eukaryota</taxon>
        <taxon>Sar</taxon>
        <taxon>Alveolata</taxon>
        <taxon>Apicomplexa</taxon>
        <taxon>Conoidasida</taxon>
        <taxon>Coccidia</taxon>
        <taxon>Eucoccidiorida</taxon>
        <taxon>Eimeriorina</taxon>
        <taxon>Sarcocystidae</taxon>
        <taxon>Toxoplasma</taxon>
    </lineage>
</organism>
<evidence type="ECO:0000259" key="7">
    <source>
        <dbReference type="Pfam" id="PF06628"/>
    </source>
</evidence>